<evidence type="ECO:0000313" key="3">
    <source>
        <dbReference type="Proteomes" id="UP000054639"/>
    </source>
</evidence>
<dbReference type="Proteomes" id="UP000254230">
    <property type="component" value="Unassembled WGS sequence"/>
</dbReference>
<name>A0A378L3P0_9GAMM</name>
<protein>
    <submittedName>
        <fullName evidence="2">Uncharacterized protein</fullName>
    </submittedName>
</protein>
<reference evidence="2 4" key="2">
    <citation type="submission" date="2018-06" db="EMBL/GenBank/DDBJ databases">
        <authorList>
            <consortium name="Pathogen Informatics"/>
            <person name="Doyle S."/>
        </authorList>
    </citation>
    <scope>NUCLEOTIDE SEQUENCE [LARGE SCALE GENOMIC DNA]</scope>
    <source>
        <strain evidence="2 4">NCTC12376</strain>
    </source>
</reference>
<proteinExistence type="predicted"/>
<dbReference type="OrthoDB" id="5653635at2"/>
<dbReference type="EMBL" id="LNYR01000034">
    <property type="protein sequence ID" value="KTD46459.1"/>
    <property type="molecule type" value="Genomic_DNA"/>
</dbReference>
<keyword evidence="3" id="KW-1185">Reference proteome</keyword>
<sequence>MTKNTYPEEVVYFNETIKSRISMKKEFKQERKVMRILPFNHPDNSYLSFEQQQRYVVQYSEEDSIFFADEGEQIEDGEYQFVLTCEEHPRLLYSDTLHHSALSNGKKVLAAGSLIFSDGYLEKITNNSGHYRPTDDEMLDVIKALYTATDGRLIRYKSYCTKVPLEYAVHELITLDEFADAKPLAKGEVVDLVTGLRSKNHYDDSIGSCSVPNNDRFGHALRAELKDKYDNILSNPNTFFSFSSSDFNETDFNESESVELGCNGRKLSR</sequence>
<dbReference type="STRING" id="45072.Lqua_2562"/>
<evidence type="ECO:0000313" key="4">
    <source>
        <dbReference type="Proteomes" id="UP000254230"/>
    </source>
</evidence>
<dbReference type="EMBL" id="UGOW01000001">
    <property type="protein sequence ID" value="STY18760.1"/>
    <property type="molecule type" value="Genomic_DNA"/>
</dbReference>
<dbReference type="Proteomes" id="UP000054639">
    <property type="component" value="Unassembled WGS sequence"/>
</dbReference>
<dbReference type="RefSeq" id="WP_058474694.1">
    <property type="nucleotide sequence ID" value="NZ_CAAAIL010000001.1"/>
</dbReference>
<accession>A0A378L3P0</accession>
<gene>
    <name evidence="1" type="ORF">Lqua_2562</name>
    <name evidence="2" type="ORF">NCTC12376_02581</name>
</gene>
<evidence type="ECO:0000313" key="2">
    <source>
        <dbReference type="EMBL" id="STY18760.1"/>
    </source>
</evidence>
<evidence type="ECO:0000313" key="1">
    <source>
        <dbReference type="EMBL" id="KTD46459.1"/>
    </source>
</evidence>
<dbReference type="AlphaFoldDB" id="A0A378L3P0"/>
<reference evidence="1 3" key="1">
    <citation type="submission" date="2015-11" db="EMBL/GenBank/DDBJ databases">
        <title>Genomic analysis of 38 Legionella species identifies large and diverse effector repertoires.</title>
        <authorList>
            <person name="Burstein D."/>
            <person name="Amaro F."/>
            <person name="Zusman T."/>
            <person name="Lifshitz Z."/>
            <person name="Cohen O."/>
            <person name="Gilbert J.A."/>
            <person name="Pupko T."/>
            <person name="Shuman H.A."/>
            <person name="Segal G."/>
        </authorList>
    </citation>
    <scope>NUCLEOTIDE SEQUENCE [LARGE SCALE GENOMIC DNA]</scope>
    <source>
        <strain evidence="1 3">ATCC 49507</strain>
    </source>
</reference>
<organism evidence="2 4">
    <name type="scientific">Legionella quateirensis</name>
    <dbReference type="NCBI Taxonomy" id="45072"/>
    <lineage>
        <taxon>Bacteria</taxon>
        <taxon>Pseudomonadati</taxon>
        <taxon>Pseudomonadota</taxon>
        <taxon>Gammaproteobacteria</taxon>
        <taxon>Legionellales</taxon>
        <taxon>Legionellaceae</taxon>
        <taxon>Legionella</taxon>
    </lineage>
</organism>